<dbReference type="EMBL" id="JAWJWF010000047">
    <property type="protein sequence ID" value="KAK6621586.1"/>
    <property type="molecule type" value="Genomic_DNA"/>
</dbReference>
<evidence type="ECO:0000313" key="4">
    <source>
        <dbReference type="EMBL" id="KAK6621586.1"/>
    </source>
</evidence>
<evidence type="ECO:0000313" key="5">
    <source>
        <dbReference type="Proteomes" id="UP001359485"/>
    </source>
</evidence>
<evidence type="ECO:0000259" key="3">
    <source>
        <dbReference type="Pfam" id="PF21355"/>
    </source>
</evidence>
<feature type="signal peptide" evidence="2">
    <location>
        <begin position="1"/>
        <end position="32"/>
    </location>
</feature>
<feature type="compositionally biased region" description="Acidic residues" evidence="1">
    <location>
        <begin position="299"/>
        <end position="309"/>
    </location>
</feature>
<dbReference type="InterPro" id="IPR008974">
    <property type="entry name" value="TRAF-like"/>
</dbReference>
<organism evidence="4 5">
    <name type="scientific">Polyplax serrata</name>
    <name type="common">Common mouse louse</name>
    <dbReference type="NCBI Taxonomy" id="468196"/>
    <lineage>
        <taxon>Eukaryota</taxon>
        <taxon>Metazoa</taxon>
        <taxon>Ecdysozoa</taxon>
        <taxon>Arthropoda</taxon>
        <taxon>Hexapoda</taxon>
        <taxon>Insecta</taxon>
        <taxon>Pterygota</taxon>
        <taxon>Neoptera</taxon>
        <taxon>Paraneoptera</taxon>
        <taxon>Psocodea</taxon>
        <taxon>Troctomorpha</taxon>
        <taxon>Phthiraptera</taxon>
        <taxon>Anoplura</taxon>
        <taxon>Polyplacidae</taxon>
        <taxon>Polyplax</taxon>
    </lineage>
</organism>
<keyword evidence="5" id="KW-1185">Reference proteome</keyword>
<dbReference type="Pfam" id="PF21355">
    <property type="entry name" value="TRAF-mep_MATH"/>
    <property type="match status" value="1"/>
</dbReference>
<dbReference type="InterPro" id="IPR049342">
    <property type="entry name" value="TRAF1-6_MATH_dom"/>
</dbReference>
<name>A0ABR1AJZ1_POLSC</name>
<comment type="caution">
    <text evidence="4">The sequence shown here is derived from an EMBL/GenBank/DDBJ whole genome shotgun (WGS) entry which is preliminary data.</text>
</comment>
<evidence type="ECO:0000256" key="2">
    <source>
        <dbReference type="SAM" id="SignalP"/>
    </source>
</evidence>
<evidence type="ECO:0000256" key="1">
    <source>
        <dbReference type="SAM" id="MobiDB-lite"/>
    </source>
</evidence>
<dbReference type="Proteomes" id="UP001359485">
    <property type="component" value="Unassembled WGS sequence"/>
</dbReference>
<sequence length="485" mass="55447">MAVFGFPNSKIHFSVFLFASFMLCSCNAVVSAGNVRSDLTRFYRDGERKDSPQPFNLFRDGSETSTRSTQLNGKPSSSGTEKGKSYKSEIPRLVTSNPVEDQEDSKNDMKRKFGNARNNEGMNLTANYMSDLENETWNVERKRKVSDFGLDNQSAACRVTTEELVATAQATVTRALKGLCNSSKLKNVNNPIVMVYAPTAHRRSFFQHVTLLSFLIDDVEERFQYLESSLLKQLSTIRNMILNLEKRLGEHGDAVLYGQKQLLSGITKGYPGNYPMTPDVNNKNQKSPGHEYTKSGSTDDADDLSEEDASGVRDPEILKFNSSIHVETGVSGSPKKVFTYYWRIKDMDYKLAGWNPWKSFRSQSFYVFPSGYRMYMRIFPRYDEASFNVRVGITKGEFDESLKWPFPLRHKIHILDQTKEGRVFEDIASRIWDPNLLCSDFNWQKPVKGDNHECVEVAFPHDVLKQREYIRRNALVVKLTVYLES</sequence>
<feature type="region of interest" description="Disordered" evidence="1">
    <location>
        <begin position="45"/>
        <end position="118"/>
    </location>
</feature>
<feature type="domain" description="TRAF1-6 MATH" evidence="3">
    <location>
        <begin position="359"/>
        <end position="478"/>
    </location>
</feature>
<accession>A0ABR1AJZ1</accession>
<reference evidence="4 5" key="1">
    <citation type="submission" date="2023-09" db="EMBL/GenBank/DDBJ databases">
        <title>Genomes of two closely related lineages of the louse Polyplax serrata with different host specificities.</title>
        <authorList>
            <person name="Martinu J."/>
            <person name="Tarabai H."/>
            <person name="Stefka J."/>
            <person name="Hypsa V."/>
        </authorList>
    </citation>
    <scope>NUCLEOTIDE SEQUENCE [LARGE SCALE GENOMIC DNA]</scope>
    <source>
        <strain evidence="4">98ZLc_SE</strain>
    </source>
</reference>
<dbReference type="Gene3D" id="2.60.210.10">
    <property type="entry name" value="Apoptosis, Tumor Necrosis Factor Receptor Associated Protein 2, Chain A"/>
    <property type="match status" value="1"/>
</dbReference>
<dbReference type="SUPFAM" id="SSF49599">
    <property type="entry name" value="TRAF domain-like"/>
    <property type="match status" value="1"/>
</dbReference>
<feature type="compositionally biased region" description="Polar residues" evidence="1">
    <location>
        <begin position="63"/>
        <end position="80"/>
    </location>
</feature>
<keyword evidence="2" id="KW-0732">Signal</keyword>
<feature type="compositionally biased region" description="Basic and acidic residues" evidence="1">
    <location>
        <begin position="81"/>
        <end position="90"/>
    </location>
</feature>
<feature type="chain" id="PRO_5046854799" description="TRAF1-6 MATH domain-containing protein" evidence="2">
    <location>
        <begin position="33"/>
        <end position="485"/>
    </location>
</feature>
<proteinExistence type="predicted"/>
<gene>
    <name evidence="4" type="ORF">RUM44_001393</name>
</gene>
<feature type="region of interest" description="Disordered" evidence="1">
    <location>
        <begin position="274"/>
        <end position="310"/>
    </location>
</feature>
<protein>
    <recommendedName>
        <fullName evidence="3">TRAF1-6 MATH domain-containing protein</fullName>
    </recommendedName>
</protein>